<proteinExistence type="predicted"/>
<evidence type="ECO:0000313" key="1">
    <source>
        <dbReference type="WBParaSite" id="GPUH_0000387701-mRNA-1"/>
    </source>
</evidence>
<reference evidence="1" key="1">
    <citation type="submission" date="2016-06" db="UniProtKB">
        <authorList>
            <consortium name="WormBaseParasite"/>
        </authorList>
    </citation>
    <scope>IDENTIFICATION</scope>
</reference>
<dbReference type="AlphaFoldDB" id="A0A183D579"/>
<accession>A0A183D579</accession>
<sequence>LDVEQTGDHNIDANNDETFGVDVDDEVVDDDLEQYAKQVFFIIQFPGKYFPSLFIFTIHFGWVFFHSNAFPC</sequence>
<organism evidence="1">
    <name type="scientific">Gongylonema pulchrum</name>
    <dbReference type="NCBI Taxonomy" id="637853"/>
    <lineage>
        <taxon>Eukaryota</taxon>
        <taxon>Metazoa</taxon>
        <taxon>Ecdysozoa</taxon>
        <taxon>Nematoda</taxon>
        <taxon>Chromadorea</taxon>
        <taxon>Rhabditida</taxon>
        <taxon>Spirurina</taxon>
        <taxon>Spiruromorpha</taxon>
        <taxon>Spiruroidea</taxon>
        <taxon>Gongylonematidae</taxon>
        <taxon>Gongylonema</taxon>
    </lineage>
</organism>
<dbReference type="WBParaSite" id="GPUH_0000387701-mRNA-1">
    <property type="protein sequence ID" value="GPUH_0000387701-mRNA-1"/>
    <property type="gene ID" value="GPUH_0000387701"/>
</dbReference>
<protein>
    <submittedName>
        <fullName evidence="1">TBP-binding domain-containing protein</fullName>
    </submittedName>
</protein>
<name>A0A183D579_9BILA</name>